<keyword evidence="2" id="KW-1185">Reference proteome</keyword>
<dbReference type="Proteomes" id="UP000789901">
    <property type="component" value="Unassembled WGS sequence"/>
</dbReference>
<dbReference type="PANTHER" id="PTHR35385">
    <property type="entry name" value="PROTEIN B, PUTATIVE-RELATED-RELATED"/>
    <property type="match status" value="1"/>
</dbReference>
<proteinExistence type="predicted"/>
<comment type="caution">
    <text evidence="1">The sequence shown here is derived from an EMBL/GenBank/DDBJ whole genome shotgun (WGS) entry which is preliminary data.</text>
</comment>
<evidence type="ECO:0000313" key="1">
    <source>
        <dbReference type="EMBL" id="CAG8803922.1"/>
    </source>
</evidence>
<sequence length="202" mass="22754">MGYNPASAYHTYLEEIQLRHENNEKILADRSICLHKHDIYYLHQKYLNVSVGAKNRKEIFNRLAKEVLKFNDSNKKNALMQLYIAPTENDLGQLFIIIVIMNLMKHCHSLKQAGELVYMDTTATLDALNTLLTILSTSTPAGGLPLAIILTLDKTAQTFTWALNMLKNMLLLEAFSSCGPIVGPQIVITNNCNAEKKALYNI</sequence>
<reference evidence="1 2" key="1">
    <citation type="submission" date="2021-06" db="EMBL/GenBank/DDBJ databases">
        <authorList>
            <person name="Kallberg Y."/>
            <person name="Tangrot J."/>
            <person name="Rosling A."/>
        </authorList>
    </citation>
    <scope>NUCLEOTIDE SEQUENCE [LARGE SCALE GENOMIC DNA]</scope>
    <source>
        <strain evidence="1 2">120-4 pot B 10/14</strain>
    </source>
</reference>
<accession>A0ABN7VWM2</accession>
<gene>
    <name evidence="1" type="ORF">GMARGA_LOCUS23748</name>
</gene>
<dbReference type="EMBL" id="CAJVQB010024322">
    <property type="protein sequence ID" value="CAG8803922.1"/>
    <property type="molecule type" value="Genomic_DNA"/>
</dbReference>
<name>A0ABN7VWM2_GIGMA</name>
<evidence type="ECO:0000313" key="2">
    <source>
        <dbReference type="Proteomes" id="UP000789901"/>
    </source>
</evidence>
<organism evidence="1 2">
    <name type="scientific">Gigaspora margarita</name>
    <dbReference type="NCBI Taxonomy" id="4874"/>
    <lineage>
        <taxon>Eukaryota</taxon>
        <taxon>Fungi</taxon>
        <taxon>Fungi incertae sedis</taxon>
        <taxon>Mucoromycota</taxon>
        <taxon>Glomeromycotina</taxon>
        <taxon>Glomeromycetes</taxon>
        <taxon>Diversisporales</taxon>
        <taxon>Gigasporaceae</taxon>
        <taxon>Gigaspora</taxon>
    </lineage>
</organism>
<dbReference type="PANTHER" id="PTHR35385:SF2">
    <property type="entry name" value="PROTEIN B, PUTATIVE-RELATED"/>
    <property type="match status" value="1"/>
</dbReference>
<protein>
    <submittedName>
        <fullName evidence="1">16689_t:CDS:1</fullName>
    </submittedName>
</protein>